<dbReference type="OrthoDB" id="3212066at2"/>
<feature type="compositionally biased region" description="Basic and acidic residues" evidence="1">
    <location>
        <begin position="80"/>
        <end position="100"/>
    </location>
</feature>
<dbReference type="InterPro" id="IPR043763">
    <property type="entry name" value="DUF5709"/>
</dbReference>
<dbReference type="EMBL" id="VDMP01000023">
    <property type="protein sequence ID" value="TNM40356.1"/>
    <property type="molecule type" value="Genomic_DNA"/>
</dbReference>
<feature type="compositionally biased region" description="Basic and acidic residues" evidence="1">
    <location>
        <begin position="108"/>
        <end position="124"/>
    </location>
</feature>
<dbReference type="RefSeq" id="WP_139622702.1">
    <property type="nucleotide sequence ID" value="NZ_VDMP01000023.1"/>
</dbReference>
<evidence type="ECO:0000259" key="2">
    <source>
        <dbReference type="Pfam" id="PF18970"/>
    </source>
</evidence>
<name>A0A5C4VYC6_9ACTN</name>
<proteinExistence type="predicted"/>
<feature type="region of interest" description="Disordered" evidence="1">
    <location>
        <begin position="1"/>
        <end position="126"/>
    </location>
</feature>
<organism evidence="3 4">
    <name type="scientific">Nocardioides albidus</name>
    <dbReference type="NCBI Taxonomy" id="1517589"/>
    <lineage>
        <taxon>Bacteria</taxon>
        <taxon>Bacillati</taxon>
        <taxon>Actinomycetota</taxon>
        <taxon>Actinomycetes</taxon>
        <taxon>Propionibacteriales</taxon>
        <taxon>Nocardioidaceae</taxon>
        <taxon>Nocardioides</taxon>
    </lineage>
</organism>
<comment type="caution">
    <text evidence="3">The sequence shown here is derived from an EMBL/GenBank/DDBJ whole genome shotgun (WGS) entry which is preliminary data.</text>
</comment>
<sequence>MTTNDPEQYEGYSVDDENQLQPEDTLADDDVADELDRGYSPPEKYSAGQRYGNTPWEQAHDQPLDDRLAEEVPEPDPIGDADRELRGDGPEDDGIAHEADEPGEEVGDDRAGRLVDPDEGRGDDVEQDLVAEDVGIDGAGASAEEAAVHVIPDDEQHG</sequence>
<evidence type="ECO:0000313" key="3">
    <source>
        <dbReference type="EMBL" id="TNM40356.1"/>
    </source>
</evidence>
<protein>
    <recommendedName>
        <fullName evidence="2">DUF5709 domain-containing protein</fullName>
    </recommendedName>
</protein>
<feature type="domain" description="DUF5709" evidence="2">
    <location>
        <begin position="105"/>
        <end position="153"/>
    </location>
</feature>
<evidence type="ECO:0000256" key="1">
    <source>
        <dbReference type="SAM" id="MobiDB-lite"/>
    </source>
</evidence>
<feature type="compositionally biased region" description="Basic and acidic residues" evidence="1">
    <location>
        <begin position="58"/>
        <end position="70"/>
    </location>
</feature>
<reference evidence="3 4" key="1">
    <citation type="journal article" date="2016" name="Int. J. Syst. Evol. Microbiol.">
        <title>Nocardioides albidus sp. nov., an actinobacterium isolated from garden soil.</title>
        <authorList>
            <person name="Singh H."/>
            <person name="Du J."/>
            <person name="Trinh H."/>
            <person name="Won K."/>
            <person name="Yang J.E."/>
            <person name="Yin C."/>
            <person name="Kook M."/>
            <person name="Yi T.H."/>
        </authorList>
    </citation>
    <scope>NUCLEOTIDE SEQUENCE [LARGE SCALE GENOMIC DNA]</scope>
    <source>
        <strain evidence="3 4">CCTCC AB 2015297</strain>
    </source>
</reference>
<accession>A0A5C4VYC6</accession>
<evidence type="ECO:0000313" key="4">
    <source>
        <dbReference type="Proteomes" id="UP000313231"/>
    </source>
</evidence>
<dbReference type="Pfam" id="PF18970">
    <property type="entry name" value="DUF5709"/>
    <property type="match status" value="1"/>
</dbReference>
<dbReference type="AlphaFoldDB" id="A0A5C4VYC6"/>
<keyword evidence="4" id="KW-1185">Reference proteome</keyword>
<gene>
    <name evidence="3" type="ORF">FHP29_09855</name>
</gene>
<dbReference type="Proteomes" id="UP000313231">
    <property type="component" value="Unassembled WGS sequence"/>
</dbReference>